<dbReference type="FunCoup" id="A0A7M7RH06">
    <property type="interactions" value="910"/>
</dbReference>
<name>A0A7M7RH06_STRPU</name>
<reference evidence="4" key="1">
    <citation type="submission" date="2015-02" db="EMBL/GenBank/DDBJ databases">
        <title>Genome sequencing for Strongylocentrotus purpuratus.</title>
        <authorList>
            <person name="Murali S."/>
            <person name="Liu Y."/>
            <person name="Vee V."/>
            <person name="English A."/>
            <person name="Wang M."/>
            <person name="Skinner E."/>
            <person name="Han Y."/>
            <person name="Muzny D.M."/>
            <person name="Worley K.C."/>
            <person name="Gibbs R.A."/>
        </authorList>
    </citation>
    <scope>NUCLEOTIDE SEQUENCE</scope>
</reference>
<dbReference type="EnsemblMetazoa" id="XM_790685">
    <property type="protein sequence ID" value="XP_795778"/>
    <property type="gene ID" value="LOC591104"/>
</dbReference>
<dbReference type="Pfam" id="PF00023">
    <property type="entry name" value="Ank"/>
    <property type="match status" value="1"/>
</dbReference>
<protein>
    <recommendedName>
        <fullName evidence="5">Ankyrin repeat domain-containing protein 40</fullName>
    </recommendedName>
</protein>
<evidence type="ECO:0000256" key="2">
    <source>
        <dbReference type="SAM" id="MobiDB-lite"/>
    </source>
</evidence>
<reference evidence="3" key="2">
    <citation type="submission" date="2021-01" db="UniProtKB">
        <authorList>
            <consortium name="EnsemblMetazoa"/>
        </authorList>
    </citation>
    <scope>IDENTIFICATION</scope>
</reference>
<dbReference type="AlphaFoldDB" id="A0A7M7RH06"/>
<evidence type="ECO:0000256" key="1">
    <source>
        <dbReference type="PROSITE-ProRule" id="PRU00023"/>
    </source>
</evidence>
<dbReference type="SMART" id="SM00248">
    <property type="entry name" value="ANK"/>
    <property type="match status" value="1"/>
</dbReference>
<keyword evidence="4" id="KW-1185">Reference proteome</keyword>
<dbReference type="PANTHER" id="PTHR24192:SF3">
    <property type="entry name" value="ANKYRIN REPEAT DOMAIN 40"/>
    <property type="match status" value="1"/>
</dbReference>
<keyword evidence="1" id="KW-0040">ANK repeat</keyword>
<dbReference type="InterPro" id="IPR002110">
    <property type="entry name" value="Ankyrin_rpt"/>
</dbReference>
<dbReference type="Gene3D" id="1.25.40.20">
    <property type="entry name" value="Ankyrin repeat-containing domain"/>
    <property type="match status" value="1"/>
</dbReference>
<dbReference type="InterPro" id="IPR036770">
    <property type="entry name" value="Ankyrin_rpt-contain_sf"/>
</dbReference>
<dbReference type="Proteomes" id="UP000007110">
    <property type="component" value="Unassembled WGS sequence"/>
</dbReference>
<dbReference type="GeneID" id="591104"/>
<evidence type="ECO:0000313" key="4">
    <source>
        <dbReference type="Proteomes" id="UP000007110"/>
    </source>
</evidence>
<dbReference type="SUPFAM" id="SSF48403">
    <property type="entry name" value="Ankyrin repeat"/>
    <property type="match status" value="1"/>
</dbReference>
<dbReference type="PROSITE" id="PS50088">
    <property type="entry name" value="ANK_REPEAT"/>
    <property type="match status" value="1"/>
</dbReference>
<organism evidence="3 4">
    <name type="scientific">Strongylocentrotus purpuratus</name>
    <name type="common">Purple sea urchin</name>
    <dbReference type="NCBI Taxonomy" id="7668"/>
    <lineage>
        <taxon>Eukaryota</taxon>
        <taxon>Metazoa</taxon>
        <taxon>Echinodermata</taxon>
        <taxon>Eleutherozoa</taxon>
        <taxon>Echinozoa</taxon>
        <taxon>Echinoidea</taxon>
        <taxon>Euechinoidea</taxon>
        <taxon>Echinacea</taxon>
        <taxon>Camarodonta</taxon>
        <taxon>Echinidea</taxon>
        <taxon>Strongylocentrotidae</taxon>
        <taxon>Strongylocentrotus</taxon>
    </lineage>
</organism>
<dbReference type="OrthoDB" id="194358at2759"/>
<dbReference type="OMA" id="CSNQQIL"/>
<evidence type="ECO:0000313" key="3">
    <source>
        <dbReference type="EnsemblMetazoa" id="XP_795778"/>
    </source>
</evidence>
<feature type="compositionally biased region" description="Polar residues" evidence="2">
    <location>
        <begin position="127"/>
        <end position="138"/>
    </location>
</feature>
<accession>A0A7M7RH06</accession>
<dbReference type="InterPro" id="IPR039195">
    <property type="entry name" value="ANKRD40"/>
</dbReference>
<evidence type="ECO:0008006" key="5">
    <source>
        <dbReference type="Google" id="ProtNLM"/>
    </source>
</evidence>
<feature type="repeat" description="ANK" evidence="1">
    <location>
        <begin position="40"/>
        <end position="72"/>
    </location>
</feature>
<dbReference type="PROSITE" id="PS50297">
    <property type="entry name" value="ANK_REP_REGION"/>
    <property type="match status" value="1"/>
</dbReference>
<dbReference type="RefSeq" id="XP_795778.2">
    <property type="nucleotide sequence ID" value="XM_790685.4"/>
</dbReference>
<feature type="region of interest" description="Disordered" evidence="2">
    <location>
        <begin position="111"/>
        <end position="138"/>
    </location>
</feature>
<proteinExistence type="predicted"/>
<dbReference type="InParanoid" id="A0A7M7RH06"/>
<dbReference type="PANTHER" id="PTHR24192">
    <property type="entry name" value="ANKYRIN REPEAT DOMAIN 40"/>
    <property type="match status" value="1"/>
</dbReference>
<sequence length="245" mass="27149">MDGVKVAEEKLRESASIGDQDGIEESLCQGADINSQNHMNGWTALHWATKRGHPTVIKYLLGRGADPSVSNHKGELPVQMTDNDQLKKMIGNITGNGTSVTVEKQALPITPNYLKNPPFPHGRSRGQRSMGNQGNNNGHPALQQVASSDELVLKVREAESAERDFIEVELSKSALTLENLVELLCEELQVEPSDVVKIRKLPNTIVRKDKDVLRLQEYQELELVMKKKAPFGSTSYAVPLQNLLY</sequence>
<dbReference type="KEGG" id="spu:591104"/>